<dbReference type="Proteomes" id="UP000188145">
    <property type="component" value="Chromosome"/>
</dbReference>
<evidence type="ECO:0000313" key="3">
    <source>
        <dbReference type="Proteomes" id="UP000188145"/>
    </source>
</evidence>
<keyword evidence="1" id="KW-0732">Signal</keyword>
<reference evidence="3" key="1">
    <citation type="submission" date="2017-02" db="EMBL/GenBank/DDBJ databases">
        <title>Tessaracoccus aquaemaris sp. nov., isolated from the intestine of a Korean rockfish, Sebastes schlegelii, in a marine aquaculture pond.</title>
        <authorList>
            <person name="Tak E.J."/>
            <person name="Bae J.-W."/>
        </authorList>
    </citation>
    <scope>NUCLEOTIDE SEQUENCE [LARGE SCALE GENOMIC DNA]</scope>
    <source>
        <strain evidence="3">NSG39</strain>
    </source>
</reference>
<dbReference type="KEGG" id="tes:BW730_05240"/>
<feature type="chain" id="PRO_5013043554" evidence="1">
    <location>
        <begin position="23"/>
        <end position="144"/>
    </location>
</feature>
<evidence type="ECO:0000256" key="1">
    <source>
        <dbReference type="SAM" id="SignalP"/>
    </source>
</evidence>
<dbReference type="PROSITE" id="PS51257">
    <property type="entry name" value="PROKAR_LIPOPROTEIN"/>
    <property type="match status" value="1"/>
</dbReference>
<dbReference type="RefSeq" id="WP_077685326.1">
    <property type="nucleotide sequence ID" value="NZ_CP019606.1"/>
</dbReference>
<proteinExistence type="predicted"/>
<dbReference type="AlphaFoldDB" id="A0A1Q2CLM0"/>
<dbReference type="STRING" id="1332264.BW730_05240"/>
<evidence type="ECO:0000313" key="2">
    <source>
        <dbReference type="EMBL" id="AQP47007.1"/>
    </source>
</evidence>
<accession>A0A1Q2CLM0</accession>
<gene>
    <name evidence="2" type="ORF">BW730_05240</name>
</gene>
<dbReference type="EMBL" id="CP019606">
    <property type="protein sequence ID" value="AQP47007.1"/>
    <property type="molecule type" value="Genomic_DNA"/>
</dbReference>
<feature type="signal peptide" evidence="1">
    <location>
        <begin position="1"/>
        <end position="22"/>
    </location>
</feature>
<name>A0A1Q2CLM0_9ACTN</name>
<keyword evidence="3" id="KW-1185">Reference proteome</keyword>
<organism evidence="2 3">
    <name type="scientific">Tessaracoccus aquimaris</name>
    <dbReference type="NCBI Taxonomy" id="1332264"/>
    <lineage>
        <taxon>Bacteria</taxon>
        <taxon>Bacillati</taxon>
        <taxon>Actinomycetota</taxon>
        <taxon>Actinomycetes</taxon>
        <taxon>Propionibacteriales</taxon>
        <taxon>Propionibacteriaceae</taxon>
        <taxon>Tessaracoccus</taxon>
    </lineage>
</organism>
<protein>
    <submittedName>
        <fullName evidence="2">Uncharacterized protein</fullName>
    </submittedName>
</protein>
<sequence>MRHRKLSAALLAALAFTGCSSALEKDASYESAKDLAAALRSAGHSCKDFTDEDTSDDFDAGECDGMQIRVYPSEEALAADAKGILIGSALAIVTANRELMIVSTKNWTALVPSDHASRIADNLGAEVLDPADYDLAEALGIPGK</sequence>